<name>A0A132PA51_ENTFC</name>
<keyword evidence="2" id="KW-0472">Membrane</keyword>
<protein>
    <submittedName>
        <fullName evidence="4">Alpha/beta hydrolase</fullName>
    </submittedName>
    <submittedName>
        <fullName evidence="9">Esterase</fullName>
        <ecNumber evidence="9">3.1.-.-</ecNumber>
    </submittedName>
    <submittedName>
        <fullName evidence="5">Lipase</fullName>
    </submittedName>
</protein>
<reference evidence="6" key="6">
    <citation type="submission" date="2023-03" db="EMBL/GenBank/DDBJ databases">
        <authorList>
            <person name="Shen W."/>
            <person name="Cai J."/>
        </authorList>
    </citation>
    <scope>NUCLEOTIDE SEQUENCE</scope>
    <source>
        <strain evidence="6">B1010-2</strain>
    </source>
</reference>
<dbReference type="PANTHER" id="PTHR48081">
    <property type="entry name" value="AB HYDROLASE SUPERFAMILY PROTEIN C4A8.06C"/>
    <property type="match status" value="1"/>
</dbReference>
<dbReference type="Proteomes" id="UP000249070">
    <property type="component" value="Unassembled WGS sequence"/>
</dbReference>
<dbReference type="EC" id="3.1.-.-" evidence="9"/>
<dbReference type="InterPro" id="IPR013094">
    <property type="entry name" value="AB_hydrolase_3"/>
</dbReference>
<dbReference type="GO" id="GO:0016787">
    <property type="term" value="F:hydrolase activity"/>
    <property type="evidence" value="ECO:0007669"/>
    <property type="project" value="UniProtKB-KW"/>
</dbReference>
<reference evidence="4 14" key="5">
    <citation type="submission" date="2019-10" db="EMBL/GenBank/DDBJ databases">
        <title>Evolutionary dynamics of vancomycin-resistant Enterococcus faecium during gastrointestinal tract colonization and bloodstream infection in immunocompromised pediatric patients.</title>
        <authorList>
            <person name="Chilambi G.S."/>
            <person name="Nordstrom H.R."/>
            <person name="Evans D.R."/>
            <person name="Ferrolino J."/>
            <person name="Hayden R.T."/>
            <person name="Maron G.M."/>
            <person name="Vo A.N."/>
            <person name="Gilmore M.S."/>
            <person name="Wolf J."/>
            <person name="Rosch J.W."/>
            <person name="Van Tyne D."/>
        </authorList>
    </citation>
    <scope>NUCLEOTIDE SEQUENCE [LARGE SCALE GENOMIC DNA]</scope>
    <source>
        <strain evidence="4 14">VRECG27</strain>
    </source>
</reference>
<dbReference type="EMBL" id="QHGU01000042">
    <property type="protein sequence ID" value="PZM55465.1"/>
    <property type="molecule type" value="Genomic_DNA"/>
</dbReference>
<evidence type="ECO:0000313" key="11">
    <source>
        <dbReference type="Proteomes" id="UP000183509"/>
    </source>
</evidence>
<comment type="caution">
    <text evidence="5">The sequence shown here is derived from an EMBL/GenBank/DDBJ whole genome shotgun (WGS) entry which is preliminary data.</text>
</comment>
<evidence type="ECO:0000313" key="13">
    <source>
        <dbReference type="Proteomes" id="UP000249070"/>
    </source>
</evidence>
<dbReference type="Proteomes" id="UP000070452">
    <property type="component" value="Unassembled WGS sequence"/>
</dbReference>
<proteinExistence type="predicted"/>
<dbReference type="STRING" id="1352.AL014_06725"/>
<dbReference type="SUPFAM" id="SSF53474">
    <property type="entry name" value="alpha/beta-Hydrolases"/>
    <property type="match status" value="1"/>
</dbReference>
<reference evidence="8 13" key="4">
    <citation type="submission" date="2018-05" db="EMBL/GenBank/DDBJ databases">
        <title>Vancomycin-resistant Enterococcus faecium strain from Chelyabinsk, Russia.</title>
        <authorList>
            <person name="Gostev V."/>
            <person name="Goncharov A."/>
            <person name="Kolodzhieva V."/>
            <person name="Suvorov A."/>
            <person name="Sidorenko S."/>
            <person name="Zueva L."/>
        </authorList>
    </citation>
    <scope>NUCLEOTIDE SEQUENCE [LARGE SCALE GENOMIC DNA]</scope>
    <source>
        <strain evidence="8 13">20</strain>
    </source>
</reference>
<evidence type="ECO:0000256" key="2">
    <source>
        <dbReference type="SAM" id="Phobius"/>
    </source>
</evidence>
<feature type="transmembrane region" description="Helical" evidence="2">
    <location>
        <begin position="7"/>
        <end position="25"/>
    </location>
</feature>
<dbReference type="AlphaFoldDB" id="A0A132PA51"/>
<keyword evidence="2" id="KW-1133">Transmembrane helix</keyword>
<evidence type="ECO:0000313" key="8">
    <source>
        <dbReference type="EMBL" id="PZM55465.1"/>
    </source>
</evidence>
<evidence type="ECO:0000313" key="9">
    <source>
        <dbReference type="EMBL" id="SAZ07755.1"/>
    </source>
</evidence>
<sequence>MKWFKRIVIAVPVIIVVILVTVFLINQITPKPISLLVRKQFDTSEKEQVYARPDDFQQKIEQIDIKKEISYPSKYKNNNMDIYTPKVEKKKLPILFWMHGGAYVGGDKNDCRDYLEYLCSDTQQIIVNIDYERSPEAKHPTPVIQLNEAIQAAKKEIKDQADWSNISIGGNSAGAQISGEYLLALQNEEIKKADHLDPTLENKQITKFISLSGLLDPSALTQVSDKISSFLYEKCGWAYFDNKDFEQSEKVKSLALVRHADRWTQNTFLTDGNTNTFTKQMEEVTSVFEKAGVKVTKVDYAEKNAVLNHEYQFDFSNKQAQETYQKLVMFFKE</sequence>
<reference evidence="9 11" key="2">
    <citation type="submission" date="2016-04" db="EMBL/GenBank/DDBJ databases">
        <authorList>
            <person name="Millard A."/>
        </authorList>
    </citation>
    <scope>NUCLEOTIDE SEQUENCE [LARGE SCALE GENOMIC DNA]</scope>
    <source>
        <strain evidence="9">Isolate 22</strain>
    </source>
</reference>
<dbReference type="Pfam" id="PF07859">
    <property type="entry name" value="Abhydrolase_3"/>
    <property type="match status" value="1"/>
</dbReference>
<evidence type="ECO:0000313" key="4">
    <source>
        <dbReference type="EMBL" id="KAB7576180.1"/>
    </source>
</evidence>
<dbReference type="EMBL" id="LRHK01000001">
    <property type="protein sequence ID" value="KWX19127.1"/>
    <property type="molecule type" value="Genomic_DNA"/>
</dbReference>
<dbReference type="Gene3D" id="3.40.50.1820">
    <property type="entry name" value="alpha/beta hydrolase"/>
    <property type="match status" value="1"/>
</dbReference>
<dbReference type="OMA" id="YQFYGLG"/>
<evidence type="ECO:0000313" key="14">
    <source>
        <dbReference type="Proteomes" id="UP000469871"/>
    </source>
</evidence>
<evidence type="ECO:0000259" key="3">
    <source>
        <dbReference type="Pfam" id="PF07859"/>
    </source>
</evidence>
<keyword evidence="1 4" id="KW-0378">Hydrolase</keyword>
<dbReference type="EMBL" id="JARPTX010000015">
    <property type="protein sequence ID" value="MDT2369745.1"/>
    <property type="molecule type" value="Genomic_DNA"/>
</dbReference>
<reference evidence="7 12" key="3">
    <citation type="submission" date="2017-02" db="EMBL/GenBank/DDBJ databases">
        <title>Clonality and virulence of isolates of VRE in Hematopoietic Stem Cell Transplanted (HSCT) patients.</title>
        <authorList>
            <person name="Marchi A.P."/>
            <person name="Martins R.C."/>
            <person name="Marie S.K."/>
            <person name="Levin A.S."/>
            <person name="Costa S.F."/>
        </authorList>
    </citation>
    <scope>NUCLEOTIDE SEQUENCE [LARGE SCALE GENOMIC DNA]</scope>
    <source>
        <strain evidence="7 12">LIM1759</strain>
    </source>
</reference>
<evidence type="ECO:0000313" key="6">
    <source>
        <dbReference type="EMBL" id="MDT2369745.1"/>
    </source>
</evidence>
<dbReference type="EMBL" id="WEFP01000001">
    <property type="protein sequence ID" value="KAB7576180.1"/>
    <property type="molecule type" value="Genomic_DNA"/>
</dbReference>
<dbReference type="InterPro" id="IPR050300">
    <property type="entry name" value="GDXG_lipolytic_enzyme"/>
</dbReference>
<dbReference type="InterPro" id="IPR029058">
    <property type="entry name" value="AB_hydrolase_fold"/>
</dbReference>
<dbReference type="EMBL" id="FKLM01000017">
    <property type="protein sequence ID" value="SAZ07755.1"/>
    <property type="molecule type" value="Genomic_DNA"/>
</dbReference>
<dbReference type="PATRIC" id="fig|1352.1358.peg.1656"/>
<evidence type="ECO:0000313" key="10">
    <source>
        <dbReference type="Proteomes" id="UP000070452"/>
    </source>
</evidence>
<reference evidence="5 10" key="1">
    <citation type="submission" date="2016-01" db="EMBL/GenBank/DDBJ databases">
        <title>Molecular Mechanisms for transfer of large genomic segments between Enterococcus faecium strains.</title>
        <authorList>
            <person name="Garcia-Solache M.A."/>
            <person name="Lebreton F."/>
            <person name="Mclaughlin R.E."/>
            <person name="Whiteaker J.D."/>
            <person name="Gilmore M.S."/>
            <person name="Rice L.B."/>
        </authorList>
    </citation>
    <scope>NUCLEOTIDE SEQUENCE [LARGE SCALE GENOMIC DNA]</scope>
    <source>
        <strain evidence="5 10">D344RRF x C68</strain>
    </source>
</reference>
<evidence type="ECO:0000313" key="7">
    <source>
        <dbReference type="EMBL" id="OOL80231.1"/>
    </source>
</evidence>
<dbReference type="GeneID" id="66454425"/>
<dbReference type="PANTHER" id="PTHR48081:SF6">
    <property type="entry name" value="PEPTIDASE S9 PROLYL OLIGOPEPTIDASE CATALYTIC DOMAIN-CONTAINING PROTEIN"/>
    <property type="match status" value="1"/>
</dbReference>
<accession>A0A132PA51</accession>
<dbReference type="RefSeq" id="WP_002296637.1">
    <property type="nucleotide sequence ID" value="NZ_AP024831.1"/>
</dbReference>
<gene>
    <name evidence="5" type="ORF">AWT83_11835</name>
    <name evidence="7" type="ORF">B1P95_12075</name>
    <name evidence="8" type="ORF">DKP91_09320</name>
    <name evidence="9" type="ORF">DTPHA_601336</name>
    <name evidence="4" type="ORF">GBM73_02100</name>
    <name evidence="6" type="ORF">P6Z85_06175</name>
</gene>
<evidence type="ECO:0000256" key="1">
    <source>
        <dbReference type="ARBA" id="ARBA00022801"/>
    </source>
</evidence>
<dbReference type="Proteomes" id="UP000469871">
    <property type="component" value="Unassembled WGS sequence"/>
</dbReference>
<dbReference type="EMBL" id="MVGJ01000079">
    <property type="protein sequence ID" value="OOL80231.1"/>
    <property type="molecule type" value="Genomic_DNA"/>
</dbReference>
<dbReference type="Proteomes" id="UP000191171">
    <property type="component" value="Unassembled WGS sequence"/>
</dbReference>
<keyword evidence="2" id="KW-0812">Transmembrane</keyword>
<dbReference type="Proteomes" id="UP000183509">
    <property type="component" value="Unassembled WGS sequence"/>
</dbReference>
<evidence type="ECO:0000313" key="12">
    <source>
        <dbReference type="Proteomes" id="UP000191171"/>
    </source>
</evidence>
<feature type="domain" description="Alpha/beta hydrolase fold-3" evidence="3">
    <location>
        <begin position="95"/>
        <end position="302"/>
    </location>
</feature>
<evidence type="ECO:0000313" key="5">
    <source>
        <dbReference type="EMBL" id="KWX19127.1"/>
    </source>
</evidence>
<organism evidence="5 10">
    <name type="scientific">Enterococcus faecium</name>
    <name type="common">Streptococcus faecium</name>
    <dbReference type="NCBI Taxonomy" id="1352"/>
    <lineage>
        <taxon>Bacteria</taxon>
        <taxon>Bacillati</taxon>
        <taxon>Bacillota</taxon>
        <taxon>Bacilli</taxon>
        <taxon>Lactobacillales</taxon>
        <taxon>Enterococcaceae</taxon>
        <taxon>Enterococcus</taxon>
    </lineage>
</organism>
<dbReference type="Proteomes" id="UP001260956">
    <property type="component" value="Unassembled WGS sequence"/>
</dbReference>